<evidence type="ECO:0000256" key="3">
    <source>
        <dbReference type="ARBA" id="ARBA00022723"/>
    </source>
</evidence>
<dbReference type="SUPFAM" id="SSF51735">
    <property type="entry name" value="NAD(P)-binding Rossmann-fold domains"/>
    <property type="match status" value="1"/>
</dbReference>
<evidence type="ECO:0000313" key="6">
    <source>
        <dbReference type="EMBL" id="MFC5651217.1"/>
    </source>
</evidence>
<keyword evidence="5" id="KW-0560">Oxidoreductase</keyword>
<evidence type="ECO:0000256" key="1">
    <source>
        <dbReference type="ARBA" id="ARBA00001947"/>
    </source>
</evidence>
<proteinExistence type="inferred from homology"/>
<keyword evidence="4" id="KW-0862">Zinc</keyword>
<dbReference type="Gene3D" id="3.90.180.10">
    <property type="entry name" value="Medium-chain alcohol dehydrogenases, catalytic domain"/>
    <property type="match status" value="2"/>
</dbReference>
<dbReference type="PANTHER" id="PTHR43350:SF17">
    <property type="entry name" value="NAD-DEPENDENT ALCOHOL DEHYDROGENASE"/>
    <property type="match status" value="1"/>
</dbReference>
<keyword evidence="7" id="KW-1185">Reference proteome</keyword>
<evidence type="ECO:0000313" key="7">
    <source>
        <dbReference type="Proteomes" id="UP001596047"/>
    </source>
</evidence>
<comment type="caution">
    <text evidence="6">The sequence shown here is derived from an EMBL/GenBank/DDBJ whole genome shotgun (WGS) entry which is preliminary data.</text>
</comment>
<comment type="cofactor">
    <cofactor evidence="1">
        <name>Zn(2+)</name>
        <dbReference type="ChEBI" id="CHEBI:29105"/>
    </cofactor>
</comment>
<reference evidence="7" key="1">
    <citation type="journal article" date="2019" name="Int. J. Syst. Evol. Microbiol.">
        <title>The Global Catalogue of Microorganisms (GCM) 10K type strain sequencing project: providing services to taxonomists for standard genome sequencing and annotation.</title>
        <authorList>
            <consortium name="The Broad Institute Genomics Platform"/>
            <consortium name="The Broad Institute Genome Sequencing Center for Infectious Disease"/>
            <person name="Wu L."/>
            <person name="Ma J."/>
        </authorList>
    </citation>
    <scope>NUCLEOTIDE SEQUENCE [LARGE SCALE GENOMIC DNA]</scope>
    <source>
        <strain evidence="7">CGMCC 1.3240</strain>
    </source>
</reference>
<accession>A0ABW0VZV4</accession>
<dbReference type="InterPro" id="IPR036291">
    <property type="entry name" value="NAD(P)-bd_dom_sf"/>
</dbReference>
<dbReference type="Proteomes" id="UP001596047">
    <property type="component" value="Unassembled WGS sequence"/>
</dbReference>
<evidence type="ECO:0000256" key="5">
    <source>
        <dbReference type="ARBA" id="ARBA00023002"/>
    </source>
</evidence>
<name>A0ABW0VZV4_9BACL</name>
<dbReference type="SUPFAM" id="SSF50129">
    <property type="entry name" value="GroES-like"/>
    <property type="match status" value="1"/>
</dbReference>
<protein>
    <recommendedName>
        <fullName evidence="8">Alcohol dehydrogenase-like C-terminal domain-containing protein</fullName>
    </recommendedName>
</protein>
<evidence type="ECO:0000256" key="2">
    <source>
        <dbReference type="ARBA" id="ARBA00008072"/>
    </source>
</evidence>
<dbReference type="RefSeq" id="WP_379189826.1">
    <property type="nucleotide sequence ID" value="NZ_JBHSOW010000070.1"/>
</dbReference>
<evidence type="ECO:0000256" key="4">
    <source>
        <dbReference type="ARBA" id="ARBA00022833"/>
    </source>
</evidence>
<dbReference type="Gene3D" id="3.40.50.720">
    <property type="entry name" value="NAD(P)-binding Rossmann-like Domain"/>
    <property type="match status" value="1"/>
</dbReference>
<gene>
    <name evidence="6" type="ORF">ACFPYJ_19320</name>
</gene>
<dbReference type="EMBL" id="JBHSOW010000070">
    <property type="protein sequence ID" value="MFC5651217.1"/>
    <property type="molecule type" value="Genomic_DNA"/>
</dbReference>
<evidence type="ECO:0008006" key="8">
    <source>
        <dbReference type="Google" id="ProtNLM"/>
    </source>
</evidence>
<organism evidence="6 7">
    <name type="scientific">Paenibacillus solisilvae</name>
    <dbReference type="NCBI Taxonomy" id="2486751"/>
    <lineage>
        <taxon>Bacteria</taxon>
        <taxon>Bacillati</taxon>
        <taxon>Bacillota</taxon>
        <taxon>Bacilli</taxon>
        <taxon>Bacillales</taxon>
        <taxon>Paenibacillaceae</taxon>
        <taxon>Paenibacillus</taxon>
    </lineage>
</organism>
<comment type="similarity">
    <text evidence="2">Belongs to the zinc-containing alcohol dehydrogenase family.</text>
</comment>
<sequence>MKGRGVVFTKKGIVRYQDVEVPEPGDEDIVIEVEHSWISIGTESSFLKGERITGEQPYREGDTLPFPQINGYQKVGIVTHIGSAVADIAVGERVFATTSRVNGMAFASGGHVSPAVTHASQVWKLPGRGGDGVDAGLAYAGMVLTQVGYNCGIRPQVAPGDAAVVIGDGLVGQWAAQTLLHRGVRVAVLGRHDERLSRLPAGVERINAKTVGAPGERLHESMTNGGRGGGIAVVIDTVGSIPTFYELLPLLQHNSHLVSAGFLGSAGLIDIQTLREKEITLHCPSGWDRPRMDETLCGIAEGWLQTTPLITHRYPIAEAEEAWRVILDPTQPCLGVILDWMV</sequence>
<dbReference type="InterPro" id="IPR011032">
    <property type="entry name" value="GroES-like_sf"/>
</dbReference>
<dbReference type="PANTHER" id="PTHR43350">
    <property type="entry name" value="NAD-DEPENDENT ALCOHOL DEHYDROGENASE"/>
    <property type="match status" value="1"/>
</dbReference>
<keyword evidence="3" id="KW-0479">Metal-binding</keyword>